<sequence length="293" mass="32557">MDSRGGTLVDQRPTIRDYLGDPQRPGGLQSTTQAGFNFLTTFTEQISKSMGNALTYEQLLNHTQQIFKQRYEDVLLDAVRDTQHTDHEKLLNILRQSWNHSITTVVKSCAQKMTFWSVCSLSACSNVIPSGIFASIFAAKLALCRRAGQSTVVPDAHSPSMSSDENSGPTGSSRSDGNVFRHKVVFCDKKSIFCLRCGPTTATVFCKTCQEKEDSKDGANNETNAHTWCLNPDCLADYENNGEIVCLTMAYCTLCKLPIQKDNTLELREGVCSCLIEDFTAEFFERDLSIPDD</sequence>
<dbReference type="WBParaSite" id="nRc.2.0.1.t48289-RA">
    <property type="protein sequence ID" value="nRc.2.0.1.t48289-RA"/>
    <property type="gene ID" value="nRc.2.0.1.g48289"/>
</dbReference>
<name>A0A915LB22_ROMCU</name>
<dbReference type="Proteomes" id="UP000887565">
    <property type="component" value="Unplaced"/>
</dbReference>
<protein>
    <submittedName>
        <fullName evidence="3">Uncharacterized protein</fullName>
    </submittedName>
</protein>
<organism evidence="2 3">
    <name type="scientific">Romanomermis culicivorax</name>
    <name type="common">Nematode worm</name>
    <dbReference type="NCBI Taxonomy" id="13658"/>
    <lineage>
        <taxon>Eukaryota</taxon>
        <taxon>Metazoa</taxon>
        <taxon>Ecdysozoa</taxon>
        <taxon>Nematoda</taxon>
        <taxon>Enoplea</taxon>
        <taxon>Dorylaimia</taxon>
        <taxon>Mermithida</taxon>
        <taxon>Mermithoidea</taxon>
        <taxon>Mermithidae</taxon>
        <taxon>Romanomermis</taxon>
    </lineage>
</organism>
<reference evidence="3" key="1">
    <citation type="submission" date="2022-11" db="UniProtKB">
        <authorList>
            <consortium name="WormBaseParasite"/>
        </authorList>
    </citation>
    <scope>IDENTIFICATION</scope>
</reference>
<feature type="compositionally biased region" description="Polar residues" evidence="1">
    <location>
        <begin position="159"/>
        <end position="175"/>
    </location>
</feature>
<evidence type="ECO:0000256" key="1">
    <source>
        <dbReference type="SAM" id="MobiDB-lite"/>
    </source>
</evidence>
<feature type="region of interest" description="Disordered" evidence="1">
    <location>
        <begin position="152"/>
        <end position="175"/>
    </location>
</feature>
<dbReference type="AlphaFoldDB" id="A0A915LB22"/>
<accession>A0A915LB22</accession>
<feature type="region of interest" description="Disordered" evidence="1">
    <location>
        <begin position="1"/>
        <end position="26"/>
    </location>
</feature>
<proteinExistence type="predicted"/>
<evidence type="ECO:0000313" key="2">
    <source>
        <dbReference type="Proteomes" id="UP000887565"/>
    </source>
</evidence>
<evidence type="ECO:0000313" key="3">
    <source>
        <dbReference type="WBParaSite" id="nRc.2.0.1.t48289-RA"/>
    </source>
</evidence>
<keyword evidence="2" id="KW-1185">Reference proteome</keyword>